<evidence type="ECO:0000256" key="7">
    <source>
        <dbReference type="ARBA" id="ARBA00022989"/>
    </source>
</evidence>
<dbReference type="CDD" id="cd06581">
    <property type="entry name" value="TM_PBP1_LivM_like"/>
    <property type="match status" value="1"/>
</dbReference>
<evidence type="ECO:0000256" key="9">
    <source>
        <dbReference type="SAM" id="Phobius"/>
    </source>
</evidence>
<dbReference type="EMBL" id="JAVIIQ010000010">
    <property type="protein sequence ID" value="MDX8534012.1"/>
    <property type="molecule type" value="Genomic_DNA"/>
</dbReference>
<accession>A0ABU5ABN3</accession>
<keyword evidence="3" id="KW-1003">Cell membrane</keyword>
<feature type="transmembrane region" description="Helical" evidence="9">
    <location>
        <begin position="134"/>
        <end position="158"/>
    </location>
</feature>
<dbReference type="Pfam" id="PF00005">
    <property type="entry name" value="ABC_tran"/>
    <property type="match status" value="1"/>
</dbReference>
<dbReference type="RefSeq" id="WP_320251276.1">
    <property type="nucleotide sequence ID" value="NZ_JAVIIQ010000010.1"/>
</dbReference>
<reference evidence="11 12" key="1">
    <citation type="submission" date="2023-08" db="EMBL/GenBank/DDBJ databases">
        <title>Implementing the SeqCode for naming new Mesorhizobium species isolated from Vachellia karroo root nodules.</title>
        <authorList>
            <person name="Van Lill M."/>
        </authorList>
    </citation>
    <scope>NUCLEOTIDE SEQUENCE [LARGE SCALE GENOMIC DNA]</scope>
    <source>
        <strain evidence="11 12">VK25D</strain>
    </source>
</reference>
<dbReference type="PANTHER" id="PTHR45772:SF9">
    <property type="entry name" value="CONSERVED COMPONENT OF ABC TRANSPORTER FOR NATURAL AMINO ACIDS"/>
    <property type="match status" value="1"/>
</dbReference>
<dbReference type="Pfam" id="PF12399">
    <property type="entry name" value="BCA_ABC_TP_C"/>
    <property type="match status" value="1"/>
</dbReference>
<keyword evidence="8 9" id="KW-0472">Membrane</keyword>
<gene>
    <name evidence="11" type="ORF">RFM42_23680</name>
</gene>
<dbReference type="GO" id="GO:0005524">
    <property type="term" value="F:ATP binding"/>
    <property type="evidence" value="ECO:0007669"/>
    <property type="project" value="UniProtKB-KW"/>
</dbReference>
<evidence type="ECO:0000256" key="2">
    <source>
        <dbReference type="ARBA" id="ARBA00022448"/>
    </source>
</evidence>
<name>A0ABU5ABN3_9HYPH</name>
<dbReference type="InterPro" id="IPR027417">
    <property type="entry name" value="P-loop_NTPase"/>
</dbReference>
<dbReference type="Gene3D" id="3.40.50.300">
    <property type="entry name" value="P-loop containing nucleotide triphosphate hydrolases"/>
    <property type="match status" value="1"/>
</dbReference>
<feature type="transmembrane region" description="Helical" evidence="9">
    <location>
        <begin position="306"/>
        <end position="327"/>
    </location>
</feature>
<dbReference type="SUPFAM" id="SSF52540">
    <property type="entry name" value="P-loop containing nucleoside triphosphate hydrolases"/>
    <property type="match status" value="1"/>
</dbReference>
<feature type="transmembrane region" description="Helical" evidence="9">
    <location>
        <begin position="232"/>
        <end position="256"/>
    </location>
</feature>
<protein>
    <submittedName>
        <fullName evidence="11">ATP-binding cassette domain-containing protein</fullName>
    </submittedName>
</protein>
<proteinExistence type="predicted"/>
<comment type="subcellular location">
    <subcellularLocation>
        <location evidence="1">Cell membrane</location>
        <topology evidence="1">Multi-pass membrane protein</topology>
    </subcellularLocation>
</comment>
<dbReference type="SMART" id="SM00382">
    <property type="entry name" value="AAA"/>
    <property type="match status" value="1"/>
</dbReference>
<keyword evidence="12" id="KW-1185">Reference proteome</keyword>
<evidence type="ECO:0000256" key="6">
    <source>
        <dbReference type="ARBA" id="ARBA00022840"/>
    </source>
</evidence>
<evidence type="ECO:0000256" key="1">
    <source>
        <dbReference type="ARBA" id="ARBA00004651"/>
    </source>
</evidence>
<dbReference type="Pfam" id="PF02653">
    <property type="entry name" value="BPD_transp_2"/>
    <property type="match status" value="1"/>
</dbReference>
<evidence type="ECO:0000256" key="5">
    <source>
        <dbReference type="ARBA" id="ARBA00022741"/>
    </source>
</evidence>
<sequence length="620" mass="64856">MVSTFDTQPADPQPGATAAPRLRIGRWRAAGLAAVLIAYLAATAYVAHTDLGLQSLVLVAVVFGILAISLDLVAGMLGLYSLGQGGFFGIGAYATTILANDYGWNVFGLLVLVLAATGLIGMAVGAMSLRVSGLYFAITTFIFTLVLTVLATDMVTVTGGLQGLLGPAFPDFPASLEWLGTPLVWCIMLALLACLGLVWNIRHSPLYPILLSIRDAEPFAEAAGARTAAIKVGVFGVSAAMAGGAGWLFSFLGVVSPSQFDWSVSLNVLVMVLIGGINTSIGPVVGAMFVSMFPNVVNINPWLQEIVYGALSILAITLLPDGVVGIARRALARRAGGIAPAADVAAAEALPAAPDIAASPASPKDSEIIVECRGIEFGYGLGPKVLRNVDLAVRRGHIHGLIGPNGSGKSTLANVISGRLTPHAGEVLLKGTRVDGMPASSRSRLGLRRTFQAAQLVKELTPTQNVMVGLFDRVPRIVGRAPLWPMLASGRRDLAAMQRRASEALSLVGAGDWTARQVADVPHGIEQLTQLASVCVAGPDIIVLDEPATGLSAKEVRHLAAILANLKTQGVTMIIIEHQTRFLFPLCDRVTVLNAGEVILTGSADEVRADPVVRQVYLGE</sequence>
<dbReference type="PROSITE" id="PS50893">
    <property type="entry name" value="ABC_TRANSPORTER_2"/>
    <property type="match status" value="1"/>
</dbReference>
<evidence type="ECO:0000256" key="3">
    <source>
        <dbReference type="ARBA" id="ARBA00022475"/>
    </source>
</evidence>
<evidence type="ECO:0000259" key="10">
    <source>
        <dbReference type="PROSITE" id="PS50893"/>
    </source>
</evidence>
<dbReference type="InterPro" id="IPR003593">
    <property type="entry name" value="AAA+_ATPase"/>
</dbReference>
<keyword evidence="7 9" id="KW-1133">Transmembrane helix</keyword>
<feature type="transmembrane region" description="Helical" evidence="9">
    <location>
        <begin position="53"/>
        <end position="70"/>
    </location>
</feature>
<organism evidence="11 12">
    <name type="scientific">Mesorhizobium vachelliae</name>
    <dbReference type="NCBI Taxonomy" id="3072309"/>
    <lineage>
        <taxon>Bacteria</taxon>
        <taxon>Pseudomonadati</taxon>
        <taxon>Pseudomonadota</taxon>
        <taxon>Alphaproteobacteria</taxon>
        <taxon>Hyphomicrobiales</taxon>
        <taxon>Phyllobacteriaceae</taxon>
        <taxon>Mesorhizobium</taxon>
    </lineage>
</organism>
<feature type="domain" description="ABC transporter" evidence="10">
    <location>
        <begin position="370"/>
        <end position="620"/>
    </location>
</feature>
<dbReference type="Proteomes" id="UP001285154">
    <property type="component" value="Unassembled WGS sequence"/>
</dbReference>
<comment type="caution">
    <text evidence="11">The sequence shown here is derived from an EMBL/GenBank/DDBJ whole genome shotgun (WGS) entry which is preliminary data.</text>
</comment>
<dbReference type="InterPro" id="IPR003439">
    <property type="entry name" value="ABC_transporter-like_ATP-bd"/>
</dbReference>
<keyword evidence="4 9" id="KW-0812">Transmembrane</keyword>
<keyword evidence="5" id="KW-0547">Nucleotide-binding</keyword>
<feature type="transmembrane region" description="Helical" evidence="9">
    <location>
        <begin position="104"/>
        <end position="127"/>
    </location>
</feature>
<evidence type="ECO:0000256" key="4">
    <source>
        <dbReference type="ARBA" id="ARBA00022692"/>
    </source>
</evidence>
<keyword evidence="6 11" id="KW-0067">ATP-binding</keyword>
<feature type="transmembrane region" description="Helical" evidence="9">
    <location>
        <begin position="29"/>
        <end position="47"/>
    </location>
</feature>
<keyword evidence="2" id="KW-0813">Transport</keyword>
<feature type="transmembrane region" description="Helical" evidence="9">
    <location>
        <begin position="178"/>
        <end position="199"/>
    </location>
</feature>
<dbReference type="InterPro" id="IPR032823">
    <property type="entry name" value="BCA_ABC_TP_C"/>
</dbReference>
<dbReference type="PANTHER" id="PTHR45772">
    <property type="entry name" value="CONSERVED COMPONENT OF ABC TRANSPORTER FOR NATURAL AMINO ACIDS-RELATED"/>
    <property type="match status" value="1"/>
</dbReference>
<feature type="transmembrane region" description="Helical" evidence="9">
    <location>
        <begin position="77"/>
        <end position="98"/>
    </location>
</feature>
<evidence type="ECO:0000313" key="11">
    <source>
        <dbReference type="EMBL" id="MDX8534012.1"/>
    </source>
</evidence>
<evidence type="ECO:0000256" key="8">
    <source>
        <dbReference type="ARBA" id="ARBA00023136"/>
    </source>
</evidence>
<feature type="transmembrane region" description="Helical" evidence="9">
    <location>
        <begin position="268"/>
        <end position="294"/>
    </location>
</feature>
<dbReference type="InterPro" id="IPR051120">
    <property type="entry name" value="ABC_AA/LPS_Transport"/>
</dbReference>
<dbReference type="InterPro" id="IPR001851">
    <property type="entry name" value="ABC_transp_permease"/>
</dbReference>
<evidence type="ECO:0000313" key="12">
    <source>
        <dbReference type="Proteomes" id="UP001285154"/>
    </source>
</evidence>
<dbReference type="InterPro" id="IPR043428">
    <property type="entry name" value="LivM-like"/>
</dbReference>